<dbReference type="InterPro" id="IPR042070">
    <property type="entry name" value="PucR_C-HTH_sf"/>
</dbReference>
<reference evidence="2 3" key="1">
    <citation type="submission" date="2015-02" db="EMBL/GenBank/DDBJ databases">
        <title>Evolution of amylase-binding proteins of oral streptococcal species.</title>
        <authorList>
            <person name="Haase E.M."/>
        </authorList>
    </citation>
    <scope>NUCLEOTIDE SEQUENCE [LARGE SCALE GENOMIC DNA]</scope>
    <source>
        <strain evidence="2 3">UC921A</strain>
    </source>
</reference>
<comment type="caution">
    <text evidence="2">The sequence shown here is derived from an EMBL/GenBank/DDBJ whole genome shotgun (WGS) entry which is preliminary data.</text>
</comment>
<dbReference type="Proteomes" id="UP000033489">
    <property type="component" value="Unassembled WGS sequence"/>
</dbReference>
<dbReference type="Gene3D" id="1.10.10.2840">
    <property type="entry name" value="PucR C-terminal helix-turn-helix domain"/>
    <property type="match status" value="1"/>
</dbReference>
<dbReference type="AlphaFoldDB" id="A0A0F2DYJ6"/>
<organism evidence="2 3">
    <name type="scientific">Streptococcus infantis</name>
    <dbReference type="NCBI Taxonomy" id="68892"/>
    <lineage>
        <taxon>Bacteria</taxon>
        <taxon>Bacillati</taxon>
        <taxon>Bacillota</taxon>
        <taxon>Bacilli</taxon>
        <taxon>Lactobacillales</taxon>
        <taxon>Streptococcaceae</taxon>
        <taxon>Streptococcus</taxon>
    </lineage>
</organism>
<evidence type="ECO:0000313" key="3">
    <source>
        <dbReference type="Proteomes" id="UP000033489"/>
    </source>
</evidence>
<evidence type="ECO:0000259" key="1">
    <source>
        <dbReference type="Pfam" id="PF13556"/>
    </source>
</evidence>
<dbReference type="InterPro" id="IPR009057">
    <property type="entry name" value="Homeodomain-like_sf"/>
</dbReference>
<dbReference type="Pfam" id="PF13556">
    <property type="entry name" value="HTH_30"/>
    <property type="match status" value="1"/>
</dbReference>
<protein>
    <submittedName>
        <fullName evidence="2">Leucine-rich protein</fullName>
    </submittedName>
</protein>
<dbReference type="InterPro" id="IPR051448">
    <property type="entry name" value="CdaR-like_regulators"/>
</dbReference>
<accession>A0A0F2DYJ6</accession>
<dbReference type="PATRIC" id="fig|28037.216.peg.1301"/>
<dbReference type="OrthoDB" id="9792148at2"/>
<dbReference type="PANTHER" id="PTHR33744:SF15">
    <property type="entry name" value="CARBOHYDRATE DIACID REGULATOR"/>
    <property type="match status" value="1"/>
</dbReference>
<proteinExistence type="predicted"/>
<gene>
    <name evidence="2" type="primary">lrp</name>
    <name evidence="2" type="ORF">TZ94_01354</name>
</gene>
<sequence length="289" mass="33800">MIAKELLDWFPQAQIVDQPVDKEGYLTLPVSSNQWVLLEEAGLSEREKQLVALLSQQEQTISLNPWYSYLIEGKGQAPQSFKKLQVVYCHLSYYQQENLTSWLDMMKTLFPNCETVLQVGAQDYLFVLQQDKYTSVRSILTDTLEAVEYDFGVRLSIMLGQVWSQTGNQSLTDLIKAERDLFKNWWRQGHQGFHTFSQLYLWSMGEKMVDLALIKDYLHQMILDQDQIQEIILSLWENSAVLTKTAQQLYLHRNSLQYKIDKWEELTGLQLKELTDLTLCYQLILPDII</sequence>
<dbReference type="InterPro" id="IPR025736">
    <property type="entry name" value="PucR_C-HTH_dom"/>
</dbReference>
<dbReference type="SUPFAM" id="SSF46689">
    <property type="entry name" value="Homeodomain-like"/>
    <property type="match status" value="1"/>
</dbReference>
<evidence type="ECO:0000313" key="2">
    <source>
        <dbReference type="EMBL" id="KJQ75060.1"/>
    </source>
</evidence>
<dbReference type="EMBL" id="JYGT01000009">
    <property type="protein sequence ID" value="KJQ75060.1"/>
    <property type="molecule type" value="Genomic_DNA"/>
</dbReference>
<dbReference type="PANTHER" id="PTHR33744">
    <property type="entry name" value="CARBOHYDRATE DIACID REGULATOR"/>
    <property type="match status" value="1"/>
</dbReference>
<feature type="domain" description="PucR C-terminal helix-turn-helix" evidence="1">
    <location>
        <begin position="237"/>
        <end position="277"/>
    </location>
</feature>
<dbReference type="RefSeq" id="WP_045615373.1">
    <property type="nucleotide sequence ID" value="NZ_JYGT01000009.1"/>
</dbReference>
<name>A0A0F2DYJ6_9STRE</name>